<dbReference type="InterPro" id="IPR014719">
    <property type="entry name" value="Ribosomal_bL12_C/ClpS-like"/>
</dbReference>
<dbReference type="PANTHER" id="PTHR33473">
    <property type="entry name" value="ATP-DEPENDENT CLP PROTEASE ADAPTER PROTEIN CLPS1, CHLOROPLASTIC"/>
    <property type="match status" value="1"/>
</dbReference>
<accession>A0A7S0Y2B2</accession>
<protein>
    <recommendedName>
        <fullName evidence="3">Adaptor protein ClpS core domain-containing protein</fullName>
    </recommendedName>
</protein>
<dbReference type="GO" id="GO:0030163">
    <property type="term" value="P:protein catabolic process"/>
    <property type="evidence" value="ECO:0007669"/>
    <property type="project" value="InterPro"/>
</dbReference>
<gene>
    <name evidence="4" type="ORF">HAND1043_LOCUS19904</name>
</gene>
<feature type="compositionally biased region" description="Polar residues" evidence="1">
    <location>
        <begin position="59"/>
        <end position="73"/>
    </location>
</feature>
<feature type="domain" description="Adaptor protein ClpS core" evidence="3">
    <location>
        <begin position="85"/>
        <end position="153"/>
    </location>
</feature>
<dbReference type="EMBL" id="HBFK01032730">
    <property type="protein sequence ID" value="CAD8753398.1"/>
    <property type="molecule type" value="Transcribed_RNA"/>
</dbReference>
<dbReference type="GO" id="GO:0006508">
    <property type="term" value="P:proteolysis"/>
    <property type="evidence" value="ECO:0007669"/>
    <property type="project" value="InterPro"/>
</dbReference>
<feature type="region of interest" description="Disordered" evidence="1">
    <location>
        <begin position="53"/>
        <end position="82"/>
    </location>
</feature>
<dbReference type="Pfam" id="PF02617">
    <property type="entry name" value="ClpS"/>
    <property type="match status" value="1"/>
</dbReference>
<evidence type="ECO:0000313" key="4">
    <source>
        <dbReference type="EMBL" id="CAD8753398.1"/>
    </source>
</evidence>
<sequence>MSKTLVLALLLVATATAWSPPTLGNFRPAQCNQATCGPRAQLASPQIAKPKVEVGNPMKQPSTAPGAPKTSTPKPKLAKKTQDDEAPMYKVILLGDPEYEQSHVVTQITKVIPSVKKEEATRCYVEAQMMGTSVIITVTEEHAEHYVQQLKRQQIYAKMEKESRGGGGSD</sequence>
<feature type="chain" id="PRO_5030858965" description="Adaptor protein ClpS core domain-containing protein" evidence="2">
    <location>
        <begin position="18"/>
        <end position="170"/>
    </location>
</feature>
<dbReference type="InterPro" id="IPR003769">
    <property type="entry name" value="ClpS_core"/>
</dbReference>
<dbReference type="AlphaFoldDB" id="A0A7S0Y2B2"/>
<dbReference type="InterPro" id="IPR022935">
    <property type="entry name" value="ClpS"/>
</dbReference>
<dbReference type="Gene3D" id="3.30.1390.10">
    <property type="match status" value="1"/>
</dbReference>
<name>A0A7S0Y2B2_HEMAN</name>
<feature type="signal peptide" evidence="2">
    <location>
        <begin position="1"/>
        <end position="17"/>
    </location>
</feature>
<evidence type="ECO:0000256" key="1">
    <source>
        <dbReference type="SAM" id="MobiDB-lite"/>
    </source>
</evidence>
<reference evidence="4" key="1">
    <citation type="submission" date="2021-01" db="EMBL/GenBank/DDBJ databases">
        <authorList>
            <person name="Corre E."/>
            <person name="Pelletier E."/>
            <person name="Niang G."/>
            <person name="Scheremetjew M."/>
            <person name="Finn R."/>
            <person name="Kale V."/>
            <person name="Holt S."/>
            <person name="Cochrane G."/>
            <person name="Meng A."/>
            <person name="Brown T."/>
            <person name="Cohen L."/>
        </authorList>
    </citation>
    <scope>NUCLEOTIDE SEQUENCE</scope>
    <source>
        <strain evidence="4">CCMP441</strain>
    </source>
</reference>
<keyword evidence="2" id="KW-0732">Signal</keyword>
<evidence type="ECO:0000256" key="2">
    <source>
        <dbReference type="SAM" id="SignalP"/>
    </source>
</evidence>
<evidence type="ECO:0000259" key="3">
    <source>
        <dbReference type="Pfam" id="PF02617"/>
    </source>
</evidence>
<proteinExistence type="predicted"/>
<dbReference type="SUPFAM" id="SSF54736">
    <property type="entry name" value="ClpS-like"/>
    <property type="match status" value="1"/>
</dbReference>
<organism evidence="4">
    <name type="scientific">Hemiselmis andersenii</name>
    <name type="common">Cryptophyte alga</name>
    <dbReference type="NCBI Taxonomy" id="464988"/>
    <lineage>
        <taxon>Eukaryota</taxon>
        <taxon>Cryptophyceae</taxon>
        <taxon>Cryptomonadales</taxon>
        <taxon>Hemiselmidaceae</taxon>
        <taxon>Hemiselmis</taxon>
    </lineage>
</organism>
<dbReference type="PANTHER" id="PTHR33473:SF13">
    <property type="entry name" value="ATP-DEPENDENT CLP PROTEASE ADAPTER PROTEIN CLPS2, CHLOROPLASTIC"/>
    <property type="match status" value="1"/>
</dbReference>